<dbReference type="GO" id="GO:0005829">
    <property type="term" value="C:cytosol"/>
    <property type="evidence" value="ECO:0007669"/>
    <property type="project" value="TreeGrafter"/>
</dbReference>
<dbReference type="SUPFAM" id="SSF51569">
    <property type="entry name" value="Aldolase"/>
    <property type="match status" value="1"/>
</dbReference>
<dbReference type="Proteomes" id="UP000234240">
    <property type="component" value="Unassembled WGS sequence"/>
</dbReference>
<dbReference type="Pfam" id="PF00701">
    <property type="entry name" value="DHDPS"/>
    <property type="match status" value="1"/>
</dbReference>
<keyword evidence="2 3" id="KW-0456">Lyase</keyword>
<keyword evidence="7" id="KW-1185">Reference proteome</keyword>
<feature type="binding site" evidence="5">
    <location>
        <position position="45"/>
    </location>
    <ligand>
        <name>pyruvate</name>
        <dbReference type="ChEBI" id="CHEBI:15361"/>
    </ligand>
</feature>
<dbReference type="InterPro" id="IPR002220">
    <property type="entry name" value="DapA-like"/>
</dbReference>
<comment type="similarity">
    <text evidence="1 3">Belongs to the DapA family.</text>
</comment>
<accession>A0A2N5E273</accession>
<dbReference type="GO" id="GO:0008840">
    <property type="term" value="F:4-hydroxy-tetrahydrodipicolinate synthase activity"/>
    <property type="evidence" value="ECO:0007669"/>
    <property type="project" value="TreeGrafter"/>
</dbReference>
<reference evidence="6 7" key="1">
    <citation type="submission" date="2017-12" db="EMBL/GenBank/DDBJ databases">
        <title>Characterization of six clinical isolates of Enterochimera gen. nov., a novel genus of the Yersiniaciae family and the three species Enterochimera arupensis sp. nov., Enterochimera coloradensis sp. nov, and Enterochimera californica sp. nov.</title>
        <authorList>
            <person name="Rossi A."/>
            <person name="Fisher M."/>
        </authorList>
    </citation>
    <scope>NUCLEOTIDE SEQUENCE [LARGE SCALE GENOMIC DNA]</scope>
    <source>
        <strain evidence="7">2015-Iso6</strain>
    </source>
</reference>
<dbReference type="PRINTS" id="PR00146">
    <property type="entry name" value="DHPICSNTHASE"/>
</dbReference>
<evidence type="ECO:0000313" key="6">
    <source>
        <dbReference type="EMBL" id="PLR34674.1"/>
    </source>
</evidence>
<protein>
    <submittedName>
        <fullName evidence="6">Dihydrodipicolinate synthase family protein</fullName>
    </submittedName>
</protein>
<dbReference type="AlphaFoldDB" id="A0A2N5E273"/>
<dbReference type="PIRSF" id="PIRSF001365">
    <property type="entry name" value="DHDPS"/>
    <property type="match status" value="1"/>
</dbReference>
<gene>
    <name evidence="6" type="ORF">CYR55_14840</name>
</gene>
<evidence type="ECO:0000256" key="3">
    <source>
        <dbReference type="PIRNR" id="PIRNR001365"/>
    </source>
</evidence>
<dbReference type="PANTHER" id="PTHR12128">
    <property type="entry name" value="DIHYDRODIPICOLINATE SYNTHASE"/>
    <property type="match status" value="1"/>
</dbReference>
<organism evidence="6 7">
    <name type="scientific">Chimaeribacter californicus</name>
    <dbReference type="NCBI Taxonomy" id="2060067"/>
    <lineage>
        <taxon>Bacteria</taxon>
        <taxon>Pseudomonadati</taxon>
        <taxon>Pseudomonadota</taxon>
        <taxon>Gammaproteobacteria</taxon>
        <taxon>Enterobacterales</taxon>
        <taxon>Yersiniaceae</taxon>
        <taxon>Chimaeribacter</taxon>
    </lineage>
</organism>
<proteinExistence type="inferred from homology"/>
<evidence type="ECO:0000256" key="5">
    <source>
        <dbReference type="PIRSR" id="PIRSR001365-2"/>
    </source>
</evidence>
<evidence type="ECO:0000313" key="7">
    <source>
        <dbReference type="Proteomes" id="UP000234240"/>
    </source>
</evidence>
<dbReference type="RefSeq" id="WP_101817134.1">
    <property type="nucleotide sequence ID" value="NZ_PJZF01000013.1"/>
</dbReference>
<feature type="active site" description="Schiff-base intermediate with substrate" evidence="4">
    <location>
        <position position="160"/>
    </location>
</feature>
<evidence type="ECO:0000256" key="1">
    <source>
        <dbReference type="ARBA" id="ARBA00007592"/>
    </source>
</evidence>
<dbReference type="SMART" id="SM01130">
    <property type="entry name" value="DHDPS"/>
    <property type="match status" value="1"/>
</dbReference>
<name>A0A2N5E273_9GAMM</name>
<dbReference type="Gene3D" id="3.20.20.70">
    <property type="entry name" value="Aldolase class I"/>
    <property type="match status" value="1"/>
</dbReference>
<dbReference type="CDD" id="cd00408">
    <property type="entry name" value="DHDPS-like"/>
    <property type="match status" value="1"/>
</dbReference>
<comment type="caution">
    <text evidence="6">The sequence shown here is derived from an EMBL/GenBank/DDBJ whole genome shotgun (WGS) entry which is preliminary data.</text>
</comment>
<dbReference type="EMBL" id="PJZF01000013">
    <property type="protein sequence ID" value="PLR34674.1"/>
    <property type="molecule type" value="Genomic_DNA"/>
</dbReference>
<sequence length="298" mass="31237">MFKGLSAFPLTPFTPDGDIDEAAFLRILERLVSAEVDSLGVLGSTGSYAYLTREQRKRVATLAKAQAGAIPMMVSVGAISTRQVLDLADDAQHAGADGLLLPAMSYQTLTEDEVYELFDTVSRHVSVPVCVYDNPGTTHFTFSDELHGRIAALPRIGSIKIPGVPADPAAASARVQQLRKKIPASVTIGVSGDAFAGLGLNAGCDVWYSVCGGLFPHTAKAIAEAAARGDNAQVTVLTERLAPLWALFRRHGGSIRVMAAAAGILGLTGPACLPRPLKPLSAAYCAEIATVVEALGLR</sequence>
<evidence type="ECO:0000256" key="4">
    <source>
        <dbReference type="PIRSR" id="PIRSR001365-1"/>
    </source>
</evidence>
<dbReference type="OrthoDB" id="199953at2"/>
<dbReference type="InterPro" id="IPR013785">
    <property type="entry name" value="Aldolase_TIM"/>
</dbReference>
<evidence type="ECO:0000256" key="2">
    <source>
        <dbReference type="ARBA" id="ARBA00023239"/>
    </source>
</evidence>
<dbReference type="PANTHER" id="PTHR12128:SF66">
    <property type="entry name" value="4-HYDROXY-2-OXOGLUTARATE ALDOLASE, MITOCHONDRIAL"/>
    <property type="match status" value="1"/>
</dbReference>
<feature type="active site" description="Proton donor/acceptor" evidence="4">
    <location>
        <position position="132"/>
    </location>
</feature>